<dbReference type="InterPro" id="IPR046529">
    <property type="entry name" value="DUF6594"/>
</dbReference>
<feature type="transmembrane region" description="Helical" evidence="1">
    <location>
        <begin position="106"/>
        <end position="126"/>
    </location>
</feature>
<feature type="domain" description="DUF6594" evidence="2">
    <location>
        <begin position="2"/>
        <end position="173"/>
    </location>
</feature>
<evidence type="ECO:0000259" key="2">
    <source>
        <dbReference type="Pfam" id="PF20237"/>
    </source>
</evidence>
<keyword evidence="1" id="KW-1133">Transmembrane helix</keyword>
<dbReference type="Proteomes" id="UP001396898">
    <property type="component" value="Unassembled WGS sequence"/>
</dbReference>
<dbReference type="PANTHER" id="PTHR34502">
    <property type="entry name" value="DUF6594 DOMAIN-CONTAINING PROTEIN-RELATED"/>
    <property type="match status" value="1"/>
</dbReference>
<accession>A0ABR1R6W6</accession>
<keyword evidence="1" id="KW-0472">Membrane</keyword>
<proteinExistence type="predicted"/>
<dbReference type="EMBL" id="JAQQWI010000018">
    <property type="protein sequence ID" value="KAK8001453.1"/>
    <property type="molecule type" value="Genomic_DNA"/>
</dbReference>
<protein>
    <recommendedName>
        <fullName evidence="2">DUF6594 domain-containing protein</fullName>
    </recommendedName>
</protein>
<evidence type="ECO:0000313" key="3">
    <source>
        <dbReference type="EMBL" id="KAK8001453.1"/>
    </source>
</evidence>
<comment type="caution">
    <text evidence="3">The sequence shown here is derived from an EMBL/GenBank/DDBJ whole genome shotgun (WGS) entry which is preliminary data.</text>
</comment>
<gene>
    <name evidence="3" type="ORF">PG991_013675</name>
</gene>
<sequence>MELKHYDEVLYRYTQVKSRPIAPKENVENIRNWLANNNNPIHEKELEFLKSRDLVTLAKQPKSLLRRLFERHVLGSASELLGFLASHRHRVGDSTVHGQDEPVDAVIAPAIFVTAAVMLITPLWVLAVTQSMFARLGIITGFNVLLLAVLTSATLAKPFEILAVAAGYSAVLVVFLQIGNIS</sequence>
<evidence type="ECO:0000313" key="4">
    <source>
        <dbReference type="Proteomes" id="UP001396898"/>
    </source>
</evidence>
<keyword evidence="1" id="KW-0812">Transmembrane</keyword>
<keyword evidence="4" id="KW-1185">Reference proteome</keyword>
<feature type="transmembrane region" description="Helical" evidence="1">
    <location>
        <begin position="133"/>
        <end position="155"/>
    </location>
</feature>
<name>A0ABR1R6W6_9PEZI</name>
<organism evidence="3 4">
    <name type="scientific">Apiospora marii</name>
    <dbReference type="NCBI Taxonomy" id="335849"/>
    <lineage>
        <taxon>Eukaryota</taxon>
        <taxon>Fungi</taxon>
        <taxon>Dikarya</taxon>
        <taxon>Ascomycota</taxon>
        <taxon>Pezizomycotina</taxon>
        <taxon>Sordariomycetes</taxon>
        <taxon>Xylariomycetidae</taxon>
        <taxon>Amphisphaeriales</taxon>
        <taxon>Apiosporaceae</taxon>
        <taxon>Apiospora</taxon>
    </lineage>
</organism>
<dbReference type="PANTHER" id="PTHR34502:SF4">
    <property type="entry name" value="DUF6594 DOMAIN-CONTAINING PROTEIN"/>
    <property type="match status" value="1"/>
</dbReference>
<dbReference type="Pfam" id="PF20237">
    <property type="entry name" value="DUF6594"/>
    <property type="match status" value="1"/>
</dbReference>
<evidence type="ECO:0000256" key="1">
    <source>
        <dbReference type="SAM" id="Phobius"/>
    </source>
</evidence>
<feature type="transmembrane region" description="Helical" evidence="1">
    <location>
        <begin position="161"/>
        <end position="179"/>
    </location>
</feature>
<reference evidence="3 4" key="1">
    <citation type="submission" date="2023-01" db="EMBL/GenBank/DDBJ databases">
        <title>Analysis of 21 Apiospora genomes using comparative genomics revels a genus with tremendous synthesis potential of carbohydrate active enzymes and secondary metabolites.</title>
        <authorList>
            <person name="Sorensen T."/>
        </authorList>
    </citation>
    <scope>NUCLEOTIDE SEQUENCE [LARGE SCALE GENOMIC DNA]</scope>
    <source>
        <strain evidence="3 4">CBS 20057</strain>
    </source>
</reference>